<organism evidence="1 2">
    <name type="scientific">Mucor circinelloides f. lusitanicus</name>
    <name type="common">Mucor racemosus var. lusitanicus</name>
    <dbReference type="NCBI Taxonomy" id="29924"/>
    <lineage>
        <taxon>Eukaryota</taxon>
        <taxon>Fungi</taxon>
        <taxon>Fungi incertae sedis</taxon>
        <taxon>Mucoromycota</taxon>
        <taxon>Mucoromycotina</taxon>
        <taxon>Mucoromycetes</taxon>
        <taxon>Mucorales</taxon>
        <taxon>Mucorineae</taxon>
        <taxon>Mucoraceae</taxon>
        <taxon>Mucor</taxon>
    </lineage>
</organism>
<name>A0A8H4B651_MUCCL</name>
<dbReference type="AlphaFoldDB" id="A0A8H4B651"/>
<sequence>MQEANPSIIAYLICIARHGQSNDALAIHFIAWRSPDRLFRQLYCRMFRKKSFKQFFTGSDYIEYTDLLNCFQPRNQQQFEADFSRFVDSSLRKPNGSIRNKVLGFSEFECFKSVESDTYWKKVEIDANLGNIDATQQLAYVQNLQCVSNALLKRKENTAAATTSDKPVKRTRTQVVKSNHVSSQCISDDSSNPNSSLPSSYFPSDLEGPSIGYTFEAWETVEIKELPIDPAPWFLALLTLLYSLCLGC</sequence>
<reference evidence="1 2" key="1">
    <citation type="submission" date="2019-09" db="EMBL/GenBank/DDBJ databases">
        <authorList>
            <consortium name="DOE Joint Genome Institute"/>
            <person name="Mondo S.J."/>
            <person name="Navarro-Mendoza M.I."/>
            <person name="Perez-Arques C."/>
            <person name="Panchal S."/>
            <person name="Nicolas F.E."/>
            <person name="Ganguly P."/>
            <person name="Pangilinan J."/>
            <person name="Grigoriev I."/>
            <person name="Heitman J."/>
            <person name="Sanya K."/>
            <person name="Garre V."/>
        </authorList>
    </citation>
    <scope>NUCLEOTIDE SEQUENCE [LARGE SCALE GENOMIC DNA]</scope>
    <source>
        <strain evidence="1 2">MU402</strain>
    </source>
</reference>
<evidence type="ECO:0000313" key="2">
    <source>
        <dbReference type="Proteomes" id="UP000469890"/>
    </source>
</evidence>
<protein>
    <submittedName>
        <fullName evidence="1">Uncharacterized protein</fullName>
    </submittedName>
</protein>
<dbReference type="EMBL" id="JAAECE010000012">
    <property type="protein sequence ID" value="KAF1796403.1"/>
    <property type="molecule type" value="Genomic_DNA"/>
</dbReference>
<proteinExistence type="predicted"/>
<comment type="caution">
    <text evidence="1">The sequence shown here is derived from an EMBL/GenBank/DDBJ whole genome shotgun (WGS) entry which is preliminary data.</text>
</comment>
<evidence type="ECO:0000313" key="1">
    <source>
        <dbReference type="EMBL" id="KAF1796403.1"/>
    </source>
</evidence>
<gene>
    <name evidence="1" type="ORF">FB192DRAFT_1404302</name>
</gene>
<dbReference type="Proteomes" id="UP000469890">
    <property type="component" value="Unassembled WGS sequence"/>
</dbReference>
<accession>A0A8H4B651</accession>